<dbReference type="PROSITE" id="PS00218">
    <property type="entry name" value="AMINO_ACID_PERMEASE_1"/>
    <property type="match status" value="1"/>
</dbReference>
<dbReference type="InterPro" id="IPR004841">
    <property type="entry name" value="AA-permease/SLC12A_dom"/>
</dbReference>
<feature type="compositionally biased region" description="Basic and acidic residues" evidence="7">
    <location>
        <begin position="9"/>
        <end position="20"/>
    </location>
</feature>
<evidence type="ECO:0000256" key="2">
    <source>
        <dbReference type="ARBA" id="ARBA00022448"/>
    </source>
</evidence>
<keyword evidence="6 8" id="KW-0472">Membrane</keyword>
<evidence type="ECO:0000313" key="11">
    <source>
        <dbReference type="Proteomes" id="UP000325313"/>
    </source>
</evidence>
<evidence type="ECO:0000256" key="1">
    <source>
        <dbReference type="ARBA" id="ARBA00004141"/>
    </source>
</evidence>
<accession>A0A5B0SHS0</accession>
<evidence type="ECO:0000259" key="9">
    <source>
        <dbReference type="Pfam" id="PF00324"/>
    </source>
</evidence>
<comment type="subcellular location">
    <subcellularLocation>
        <location evidence="1">Membrane</location>
        <topology evidence="1">Multi-pass membrane protein</topology>
    </subcellularLocation>
</comment>
<dbReference type="GO" id="GO:0016020">
    <property type="term" value="C:membrane"/>
    <property type="evidence" value="ECO:0007669"/>
    <property type="project" value="UniProtKB-SubCell"/>
</dbReference>
<evidence type="ECO:0000256" key="3">
    <source>
        <dbReference type="ARBA" id="ARBA00022692"/>
    </source>
</evidence>
<keyword evidence="4" id="KW-0029">Amino-acid transport</keyword>
<reference evidence="10 11" key="1">
    <citation type="submission" date="2019-05" db="EMBL/GenBank/DDBJ databases">
        <title>Emergence of the Ug99 lineage of the wheat stem rust pathogen through somatic hybridization.</title>
        <authorList>
            <person name="Li F."/>
            <person name="Upadhyaya N.M."/>
            <person name="Sperschneider J."/>
            <person name="Matny O."/>
            <person name="Nguyen-Phuc H."/>
            <person name="Mago R."/>
            <person name="Raley C."/>
            <person name="Miller M.E."/>
            <person name="Silverstein K.A.T."/>
            <person name="Henningsen E."/>
            <person name="Hirsch C.D."/>
            <person name="Visser B."/>
            <person name="Pretorius Z.A."/>
            <person name="Steffenson B.J."/>
            <person name="Schwessinger B."/>
            <person name="Dodds P.N."/>
            <person name="Figueroa M."/>
        </authorList>
    </citation>
    <scope>NUCLEOTIDE SEQUENCE [LARGE SCALE GENOMIC DNA]</scope>
    <source>
        <strain evidence="10 11">Ug99</strain>
    </source>
</reference>
<name>A0A5B0SHS0_PUCGR</name>
<gene>
    <name evidence="10" type="ORF">PGTUg99_012050</name>
</gene>
<dbReference type="InterPro" id="IPR004840">
    <property type="entry name" value="Amino_acid_permease_CS"/>
</dbReference>
<keyword evidence="3 8" id="KW-0812">Transmembrane</keyword>
<evidence type="ECO:0000256" key="8">
    <source>
        <dbReference type="SAM" id="Phobius"/>
    </source>
</evidence>
<dbReference type="EMBL" id="VDEP01000008">
    <property type="protein sequence ID" value="KAA1137422.1"/>
    <property type="molecule type" value="Genomic_DNA"/>
</dbReference>
<dbReference type="PANTHER" id="PTHR43341">
    <property type="entry name" value="AMINO ACID PERMEASE"/>
    <property type="match status" value="1"/>
</dbReference>
<dbReference type="GO" id="GO:0015171">
    <property type="term" value="F:amino acid transmembrane transporter activity"/>
    <property type="evidence" value="ECO:0007669"/>
    <property type="project" value="TreeGrafter"/>
</dbReference>
<feature type="transmembrane region" description="Helical" evidence="8">
    <location>
        <begin position="102"/>
        <end position="125"/>
    </location>
</feature>
<keyword evidence="2" id="KW-0813">Transport</keyword>
<feature type="domain" description="Amino acid permease/ SLC12A" evidence="9">
    <location>
        <begin position="48"/>
        <end position="170"/>
    </location>
</feature>
<keyword evidence="5 8" id="KW-1133">Transmembrane helix</keyword>
<evidence type="ECO:0000256" key="6">
    <source>
        <dbReference type="ARBA" id="ARBA00023136"/>
    </source>
</evidence>
<dbReference type="Proteomes" id="UP000325313">
    <property type="component" value="Unassembled WGS sequence"/>
</dbReference>
<feature type="transmembrane region" description="Helical" evidence="8">
    <location>
        <begin position="145"/>
        <end position="162"/>
    </location>
</feature>
<evidence type="ECO:0000256" key="7">
    <source>
        <dbReference type="SAM" id="MobiDB-lite"/>
    </source>
</evidence>
<evidence type="ECO:0000256" key="5">
    <source>
        <dbReference type="ARBA" id="ARBA00022989"/>
    </source>
</evidence>
<proteinExistence type="predicted"/>
<feature type="transmembrane region" description="Helical" evidence="8">
    <location>
        <begin position="62"/>
        <end position="82"/>
    </location>
</feature>
<dbReference type="Gene3D" id="1.20.1740.10">
    <property type="entry name" value="Amino acid/polyamine transporter I"/>
    <property type="match status" value="1"/>
</dbReference>
<organism evidence="10 11">
    <name type="scientific">Puccinia graminis f. sp. tritici</name>
    <dbReference type="NCBI Taxonomy" id="56615"/>
    <lineage>
        <taxon>Eukaryota</taxon>
        <taxon>Fungi</taxon>
        <taxon>Dikarya</taxon>
        <taxon>Basidiomycota</taxon>
        <taxon>Pucciniomycotina</taxon>
        <taxon>Pucciniomycetes</taxon>
        <taxon>Pucciniales</taxon>
        <taxon>Pucciniaceae</taxon>
        <taxon>Puccinia</taxon>
    </lineage>
</organism>
<evidence type="ECO:0000313" key="10">
    <source>
        <dbReference type="EMBL" id="KAA1137422.1"/>
    </source>
</evidence>
<dbReference type="AlphaFoldDB" id="A0A5B0SHS0"/>
<feature type="region of interest" description="Disordered" evidence="7">
    <location>
        <begin position="1"/>
        <end position="30"/>
    </location>
</feature>
<sequence>MDSSPENKTVSDIEKAKTSPEPDNINDIAIDGGQKSRYQRARHFSIDIIGRLGEALSDGGPAGLLLGYIVMGAVVYSTIVALGEMGTMLPVAGQTIHYSCRFVDPALGFALGWTYWYSNGITLVMEITSASEGLEYWTGADYRPLWITIFLVSTSVYSIVAVKWHEKVEVPNIVESGLDTGFFLAPSGNQILYLPPSVNS</sequence>
<dbReference type="Pfam" id="PF00324">
    <property type="entry name" value="AA_permease"/>
    <property type="match status" value="1"/>
</dbReference>
<evidence type="ECO:0000256" key="4">
    <source>
        <dbReference type="ARBA" id="ARBA00022970"/>
    </source>
</evidence>
<protein>
    <recommendedName>
        <fullName evidence="9">Amino acid permease/ SLC12A domain-containing protein</fullName>
    </recommendedName>
</protein>
<dbReference type="PANTHER" id="PTHR43341:SF4">
    <property type="entry name" value="ARGININE PERMEASE CAN1-RELATED"/>
    <property type="match status" value="1"/>
</dbReference>
<comment type="caution">
    <text evidence="10">The sequence shown here is derived from an EMBL/GenBank/DDBJ whole genome shotgun (WGS) entry which is preliminary data.</text>
</comment>
<dbReference type="InterPro" id="IPR050524">
    <property type="entry name" value="APC_YAT"/>
</dbReference>